<proteinExistence type="predicted"/>
<evidence type="ECO:0000313" key="2">
    <source>
        <dbReference type="Proteomes" id="UP001163321"/>
    </source>
</evidence>
<dbReference type="EMBL" id="CM047584">
    <property type="protein sequence ID" value="KAI9911993.1"/>
    <property type="molecule type" value="Genomic_DNA"/>
</dbReference>
<comment type="caution">
    <text evidence="1">The sequence shown here is derived from an EMBL/GenBank/DDBJ whole genome shotgun (WGS) entry which is preliminary data.</text>
</comment>
<dbReference type="Proteomes" id="UP001163321">
    <property type="component" value="Chromosome 5"/>
</dbReference>
<gene>
    <name evidence="1" type="ORF">PsorP6_009576</name>
</gene>
<reference evidence="1 2" key="1">
    <citation type="journal article" date="2022" name="bioRxiv">
        <title>The genome of the oomycete Peronosclerospora sorghi, a cosmopolitan pathogen of maize and sorghum, is inflated with dispersed pseudogenes.</title>
        <authorList>
            <person name="Fletcher K."/>
            <person name="Martin F."/>
            <person name="Isakeit T."/>
            <person name="Cavanaugh K."/>
            <person name="Magill C."/>
            <person name="Michelmore R."/>
        </authorList>
    </citation>
    <scope>NUCLEOTIDE SEQUENCE [LARGE SCALE GENOMIC DNA]</scope>
    <source>
        <strain evidence="1">P6</strain>
    </source>
</reference>
<protein>
    <submittedName>
        <fullName evidence="1">Uncharacterized protein</fullName>
    </submittedName>
</protein>
<name>A0ACC0VZN4_9STRA</name>
<keyword evidence="2" id="KW-1185">Reference proteome</keyword>
<evidence type="ECO:0000313" key="1">
    <source>
        <dbReference type="EMBL" id="KAI9911993.1"/>
    </source>
</evidence>
<sequence length="105" mass="11697">MKQIYGMTALSPAVNYGSVGRLLPNTELRIHCSTTKQDLSTSEKGELFYRGPQVMLGYEDKPEANDNIFTDDGFIRTVDIGYIDDDGLVFVLDCEKNTLSIKGIK</sequence>
<accession>A0ACC0VZN4</accession>
<organism evidence="1 2">
    <name type="scientific">Peronosclerospora sorghi</name>
    <dbReference type="NCBI Taxonomy" id="230839"/>
    <lineage>
        <taxon>Eukaryota</taxon>
        <taxon>Sar</taxon>
        <taxon>Stramenopiles</taxon>
        <taxon>Oomycota</taxon>
        <taxon>Peronosporomycetes</taxon>
        <taxon>Peronosporales</taxon>
        <taxon>Peronosporaceae</taxon>
        <taxon>Peronosclerospora</taxon>
    </lineage>
</organism>